<evidence type="ECO:0000313" key="1">
    <source>
        <dbReference type="EMBL" id="MBP2472204.1"/>
    </source>
</evidence>
<evidence type="ECO:0000313" key="2">
    <source>
        <dbReference type="Proteomes" id="UP001519363"/>
    </source>
</evidence>
<keyword evidence="2" id="KW-1185">Reference proteome</keyword>
<proteinExistence type="predicted"/>
<reference evidence="1 2" key="1">
    <citation type="submission" date="2021-03" db="EMBL/GenBank/DDBJ databases">
        <title>Sequencing the genomes of 1000 actinobacteria strains.</title>
        <authorList>
            <person name="Klenk H.-P."/>
        </authorList>
    </citation>
    <scope>NUCLEOTIDE SEQUENCE [LARGE SCALE GENOMIC DNA]</scope>
    <source>
        <strain evidence="1 2">DSM 44580</strain>
    </source>
</reference>
<dbReference type="PANTHER" id="PTHR43167">
    <property type="entry name" value="PUTATIVE (AFU_ORTHOLOGUE AFUA_6G01830)-RELATED"/>
    <property type="match status" value="1"/>
</dbReference>
<name>A0ABS5A6H9_9PSEU</name>
<dbReference type="Pfam" id="PF13578">
    <property type="entry name" value="Methyltransf_24"/>
    <property type="match status" value="1"/>
</dbReference>
<gene>
    <name evidence="1" type="ORF">JOF53_001076</name>
</gene>
<organism evidence="1 2">
    <name type="scientific">Crossiella equi</name>
    <dbReference type="NCBI Taxonomy" id="130796"/>
    <lineage>
        <taxon>Bacteria</taxon>
        <taxon>Bacillati</taxon>
        <taxon>Actinomycetota</taxon>
        <taxon>Actinomycetes</taxon>
        <taxon>Pseudonocardiales</taxon>
        <taxon>Pseudonocardiaceae</taxon>
        <taxon>Crossiella</taxon>
    </lineage>
</organism>
<dbReference type="Proteomes" id="UP001519363">
    <property type="component" value="Unassembled WGS sequence"/>
</dbReference>
<accession>A0ABS5A6H9</accession>
<dbReference type="EMBL" id="JAGIOO010000001">
    <property type="protein sequence ID" value="MBP2472204.1"/>
    <property type="molecule type" value="Genomic_DNA"/>
</dbReference>
<dbReference type="SUPFAM" id="SSF53335">
    <property type="entry name" value="S-adenosyl-L-methionine-dependent methyltransferases"/>
    <property type="match status" value="1"/>
</dbReference>
<dbReference type="RefSeq" id="WP_086785842.1">
    <property type="nucleotide sequence ID" value="NZ_JAGIOO010000001.1"/>
</dbReference>
<sequence length="247" mass="27037">MTTTQHKDLVWYASTIARAVQDIGTRAAKEVNSALLELRGPAEFRHGVWDAVDSIAGFNRERADSLVLYSLAKNAPGKGVAVEVGSFLGRSTAIMALGVRASGAGRVVAIDPHRGGTGDINSEDPQAEATTYDLMVHNLRRLGLLDLVDIERADAPEAGRNWVHGPVRLLFIDALHTYENTLSDFEAIEPYLDEDSVVVFDDYCAQEYPGVIRAADELERAGRLPTPARTLNRYRVFGVRSWSDALS</sequence>
<dbReference type="InterPro" id="IPR029063">
    <property type="entry name" value="SAM-dependent_MTases_sf"/>
</dbReference>
<dbReference type="Gene3D" id="3.40.50.150">
    <property type="entry name" value="Vaccinia Virus protein VP39"/>
    <property type="match status" value="1"/>
</dbReference>
<comment type="caution">
    <text evidence="1">The sequence shown here is derived from an EMBL/GenBank/DDBJ whole genome shotgun (WGS) entry which is preliminary data.</text>
</comment>
<dbReference type="PANTHER" id="PTHR43167:SF1">
    <property type="entry name" value="PUTATIVE (AFU_ORTHOLOGUE AFUA_6G01830)-RELATED"/>
    <property type="match status" value="1"/>
</dbReference>
<protein>
    <submittedName>
        <fullName evidence="1">O-methyltransferase YrrM</fullName>
    </submittedName>
</protein>